<dbReference type="Pfam" id="PF00698">
    <property type="entry name" value="Acyl_transf_1"/>
    <property type="match status" value="1"/>
</dbReference>
<protein>
    <submittedName>
        <fullName evidence="7">Erythronolide synthase</fullName>
        <ecNumber evidence="7">2.3.1.94</ecNumber>
    </submittedName>
</protein>
<dbReference type="InterPro" id="IPR014030">
    <property type="entry name" value="Ketoacyl_synth_N"/>
</dbReference>
<dbReference type="SMART" id="SM00827">
    <property type="entry name" value="PKS_AT"/>
    <property type="match status" value="1"/>
</dbReference>
<dbReference type="SUPFAM" id="SSF53901">
    <property type="entry name" value="Thiolase-like"/>
    <property type="match status" value="1"/>
</dbReference>
<dbReference type="GO" id="GO:0004312">
    <property type="term" value="F:fatty acid synthase activity"/>
    <property type="evidence" value="ECO:0007669"/>
    <property type="project" value="TreeGrafter"/>
</dbReference>
<dbReference type="InterPro" id="IPR001227">
    <property type="entry name" value="Ac_transferase_dom_sf"/>
</dbReference>
<dbReference type="InterPro" id="IPR020841">
    <property type="entry name" value="PKS_Beta-ketoAc_synthase_dom"/>
</dbReference>
<dbReference type="PANTHER" id="PTHR43775">
    <property type="entry name" value="FATTY ACID SYNTHASE"/>
    <property type="match status" value="1"/>
</dbReference>
<dbReference type="InterPro" id="IPR018201">
    <property type="entry name" value="Ketoacyl_synth_AS"/>
</dbReference>
<dbReference type="Pfam" id="PF00109">
    <property type="entry name" value="ketoacyl-synt"/>
    <property type="match status" value="1"/>
</dbReference>
<organism evidence="7 8">
    <name type="scientific">Rippkaea orientalis (strain PCC 8801 / RF-1)</name>
    <name type="common">Cyanothece sp. (strain PCC 8801)</name>
    <dbReference type="NCBI Taxonomy" id="41431"/>
    <lineage>
        <taxon>Bacteria</taxon>
        <taxon>Bacillati</taxon>
        <taxon>Cyanobacteriota</taxon>
        <taxon>Cyanophyceae</taxon>
        <taxon>Oscillatoriophycideae</taxon>
        <taxon>Chroococcales</taxon>
        <taxon>Aphanothecaceae</taxon>
        <taxon>Rippkaea</taxon>
        <taxon>Rippkaea orientalis</taxon>
    </lineage>
</organism>
<keyword evidence="8" id="KW-1185">Reference proteome</keyword>
<feature type="coiled-coil region" evidence="4">
    <location>
        <begin position="495"/>
        <end position="525"/>
    </location>
</feature>
<dbReference type="InterPro" id="IPR014043">
    <property type="entry name" value="Acyl_transferase_dom"/>
</dbReference>
<dbReference type="Gene3D" id="1.10.1200.10">
    <property type="entry name" value="ACP-like"/>
    <property type="match status" value="1"/>
</dbReference>
<dbReference type="InterPro" id="IPR036736">
    <property type="entry name" value="ACP-like_sf"/>
</dbReference>
<feature type="domain" description="Ketosynthase family 3 (KS3)" evidence="6">
    <location>
        <begin position="7"/>
        <end position="431"/>
    </location>
</feature>
<dbReference type="Proteomes" id="UP000008204">
    <property type="component" value="Chromosome"/>
</dbReference>
<proteinExistence type="predicted"/>
<dbReference type="CDD" id="cd00833">
    <property type="entry name" value="PKS"/>
    <property type="match status" value="1"/>
</dbReference>
<evidence type="ECO:0000256" key="1">
    <source>
        <dbReference type="ARBA" id="ARBA00022450"/>
    </source>
</evidence>
<dbReference type="SMART" id="SM01294">
    <property type="entry name" value="PKS_PP_betabranch"/>
    <property type="match status" value="1"/>
</dbReference>
<dbReference type="InterPro" id="IPR050091">
    <property type="entry name" value="PKS_NRPS_Biosynth_Enz"/>
</dbReference>
<evidence type="ECO:0000259" key="5">
    <source>
        <dbReference type="PROSITE" id="PS50075"/>
    </source>
</evidence>
<keyword evidence="2" id="KW-0597">Phosphoprotein</keyword>
<dbReference type="SMART" id="SM00825">
    <property type="entry name" value="PKS_KS"/>
    <property type="match status" value="1"/>
</dbReference>
<dbReference type="HOGENOM" id="CLU_000022_16_6_3"/>
<reference evidence="8" key="1">
    <citation type="journal article" date="2011" name="MBio">
        <title>Novel metabolic attributes of the genus Cyanothece, comprising a group of unicellular nitrogen-fixing Cyanobacteria.</title>
        <authorList>
            <person name="Bandyopadhyay A."/>
            <person name="Elvitigala T."/>
            <person name="Welsh E."/>
            <person name="Stockel J."/>
            <person name="Liberton M."/>
            <person name="Min H."/>
            <person name="Sherman L.A."/>
            <person name="Pakrasi H.B."/>
        </authorList>
    </citation>
    <scope>NUCLEOTIDE SEQUENCE [LARGE SCALE GENOMIC DNA]</scope>
    <source>
        <strain evidence="8">PCC 8801</strain>
    </source>
</reference>
<dbReference type="GO" id="GO:0004315">
    <property type="term" value="F:3-oxoacyl-[acyl-carrier-protein] synthase activity"/>
    <property type="evidence" value="ECO:0007669"/>
    <property type="project" value="InterPro"/>
</dbReference>
<dbReference type="PROSITE" id="PS52004">
    <property type="entry name" value="KS3_2"/>
    <property type="match status" value="1"/>
</dbReference>
<dbReference type="eggNOG" id="COG3321">
    <property type="taxonomic scope" value="Bacteria"/>
</dbReference>
<name>B7JWG0_RIPO1</name>
<dbReference type="FunFam" id="3.40.47.10:FF:000019">
    <property type="entry name" value="Polyketide synthase type I"/>
    <property type="match status" value="1"/>
</dbReference>
<dbReference type="AlphaFoldDB" id="B7JWG0"/>
<evidence type="ECO:0000256" key="3">
    <source>
        <dbReference type="ARBA" id="ARBA00022679"/>
    </source>
</evidence>
<dbReference type="Gene3D" id="3.30.70.3290">
    <property type="match status" value="1"/>
</dbReference>
<dbReference type="SUPFAM" id="SSF52151">
    <property type="entry name" value="FabD/lysophospholipase-like"/>
    <property type="match status" value="1"/>
</dbReference>
<keyword evidence="7" id="KW-0012">Acyltransferase</keyword>
<accession>B7JWG0</accession>
<dbReference type="Gene3D" id="3.40.366.10">
    <property type="entry name" value="Malonyl-Coenzyme A Acyl Carrier Protein, domain 2"/>
    <property type="match status" value="1"/>
</dbReference>
<evidence type="ECO:0000313" key="7">
    <source>
        <dbReference type="EMBL" id="ACK67005.1"/>
    </source>
</evidence>
<dbReference type="SMART" id="SM00823">
    <property type="entry name" value="PKS_PP"/>
    <property type="match status" value="1"/>
</dbReference>
<evidence type="ECO:0000313" key="8">
    <source>
        <dbReference type="Proteomes" id="UP000008204"/>
    </source>
</evidence>
<dbReference type="InterPro" id="IPR016035">
    <property type="entry name" value="Acyl_Trfase/lysoPLipase"/>
</dbReference>
<dbReference type="PANTHER" id="PTHR43775:SF37">
    <property type="entry name" value="SI:DKEY-61P9.11"/>
    <property type="match status" value="1"/>
</dbReference>
<dbReference type="Gene3D" id="3.40.47.10">
    <property type="match status" value="1"/>
</dbReference>
<dbReference type="SUPFAM" id="SSF55048">
    <property type="entry name" value="Probable ACP-binding domain of malonyl-CoA ACP transacylase"/>
    <property type="match status" value="1"/>
</dbReference>
<keyword evidence="3 7" id="KW-0808">Transferase</keyword>
<dbReference type="SUPFAM" id="SSF47336">
    <property type="entry name" value="ACP-like"/>
    <property type="match status" value="1"/>
</dbReference>
<dbReference type="GO" id="GO:0031177">
    <property type="term" value="F:phosphopantetheine binding"/>
    <property type="evidence" value="ECO:0007669"/>
    <property type="project" value="InterPro"/>
</dbReference>
<gene>
    <name evidence="7" type="ordered locus">PCC8801_3021</name>
</gene>
<dbReference type="EC" id="2.3.1.94" evidence="7"/>
<dbReference type="InterPro" id="IPR009081">
    <property type="entry name" value="PP-bd_ACP"/>
</dbReference>
<dbReference type="PROSITE" id="PS00606">
    <property type="entry name" value="KS3_1"/>
    <property type="match status" value="1"/>
</dbReference>
<dbReference type="InterPro" id="IPR016036">
    <property type="entry name" value="Malonyl_transacylase_ACP-bd"/>
</dbReference>
<dbReference type="GO" id="GO:0071770">
    <property type="term" value="P:DIM/DIP cell wall layer assembly"/>
    <property type="evidence" value="ECO:0007669"/>
    <property type="project" value="TreeGrafter"/>
</dbReference>
<evidence type="ECO:0000256" key="2">
    <source>
        <dbReference type="ARBA" id="ARBA00022553"/>
    </source>
</evidence>
<feature type="domain" description="Carrier" evidence="5">
    <location>
        <begin position="962"/>
        <end position="1037"/>
    </location>
</feature>
<dbReference type="OrthoDB" id="415295at2"/>
<dbReference type="Pfam" id="PF22621">
    <property type="entry name" value="CurL-like_PKS_C"/>
    <property type="match status" value="1"/>
</dbReference>
<dbReference type="InterPro" id="IPR014031">
    <property type="entry name" value="Ketoacyl_synth_C"/>
</dbReference>
<evidence type="ECO:0000259" key="6">
    <source>
        <dbReference type="PROSITE" id="PS52004"/>
    </source>
</evidence>
<dbReference type="Pfam" id="PF00550">
    <property type="entry name" value="PP-binding"/>
    <property type="match status" value="1"/>
</dbReference>
<dbReference type="InterPro" id="IPR016039">
    <property type="entry name" value="Thiolase-like"/>
</dbReference>
<dbReference type="InterPro" id="IPR020806">
    <property type="entry name" value="PKS_PP-bd"/>
</dbReference>
<dbReference type="EMBL" id="CP001287">
    <property type="protein sequence ID" value="ACK67005.1"/>
    <property type="molecule type" value="Genomic_DNA"/>
</dbReference>
<dbReference type="STRING" id="41431.PCC8801_3021"/>
<dbReference type="RefSeq" id="WP_012596267.1">
    <property type="nucleotide sequence ID" value="NC_011726.1"/>
</dbReference>
<keyword evidence="4" id="KW-0175">Coiled coil</keyword>
<keyword evidence="1" id="KW-0596">Phosphopantetheine</keyword>
<dbReference type="Pfam" id="PF02801">
    <property type="entry name" value="Ketoacyl-synt_C"/>
    <property type="match status" value="1"/>
</dbReference>
<dbReference type="PROSITE" id="PS50075">
    <property type="entry name" value="CARRIER"/>
    <property type="match status" value="1"/>
</dbReference>
<evidence type="ECO:0000256" key="4">
    <source>
        <dbReference type="SAM" id="Coils"/>
    </source>
</evidence>
<dbReference type="GO" id="GO:0047879">
    <property type="term" value="F:erythronolide synthase activity"/>
    <property type="evidence" value="ECO:0007669"/>
    <property type="project" value="UniProtKB-EC"/>
</dbReference>
<dbReference type="GO" id="GO:0005886">
    <property type="term" value="C:plasma membrane"/>
    <property type="evidence" value="ECO:0007669"/>
    <property type="project" value="TreeGrafter"/>
</dbReference>
<dbReference type="GO" id="GO:0005737">
    <property type="term" value="C:cytoplasm"/>
    <property type="evidence" value="ECO:0007669"/>
    <property type="project" value="TreeGrafter"/>
</dbReference>
<dbReference type="KEGG" id="cyp:PCC8801_3021"/>
<sequence>MTTSKQQEAIAIIGMGCRFPGAKNPSEFWQVIQTGVDTIKEVPRNRWDIDQYYDSNPDSPGKMNTCWGGFLEKVDEFEPSFFNISPREAERIDPQQRLLLEVVWEALENGGVIPETLSGSNTGVFIGLTNQDYHRLLYQEIDQLDAYYGTGTSASIAANRISYFLNLQGPSFTVDTACSSSLVAIHLACQSLHQKESNLAIAGGVNLILTPEQTITFSKSRMMSPDGRCKTFDAKANGYVRSEGCGVVILKRLEDALQQGDDIQAIIRGSAVNQDGLSQGLTAPNSLAQQRVIRQALHNAQIESDRISYVETHGTGTALGDPIEVKSLKAVLMGDRTADQPCWLGSVKTNIGHLEAAAGVAGLIKLVLCLQNQEIPPILHFNQLNPYISFKNTSFVIPTTSQTWIVNDQTRVAGISGFSFGGTNCHLIVEESPRVKGTGINNKNKTEIDRPVHILTLSAKTEDSLNELVKNYYNHLQSEGNLSLSDICFSANIGRSQFEHRLAIISQSREQLKEQLQVLQEEKKTSGYFAGKVLEETYPKIAFLFTGQGSQYIGMGQELYQKSPLFRQIIDQCDQILRNELDESLINIIYPEQGTQTRENTNLLNQTIYTQPALFTIEYALAKLWQSWGIEPSVVMGHSVGEYVAACLAGVFSLEDGLKLVAARGRLMQSLPEDGGMVAILATVEQVNQVINSYQNEVAIAAINGSDSLVISGKKEAIQSIIKTLESQGIKTKLLSVSHAFHSPLMEPILEDFRNIAGTISYSSPTIQIISNVTGKSITEEIMTPDYWVNHLRSPVQFLDSMQELLNKNYEVFLEIGSKPILLGMGRNIVEKMDNYSTNQTWLPSLRPGRSDWEQLLESLGQLFIKGSVIDWHKFDQDYQRNRVIIPTYPWVRSRYWIDKNNLNQRQKNKSITLPLSQRKNQSINTHKVVRLSNLRQQLEQNYQSSAFVQQLEKTFEAERLPKIINYLQQEIRTILGLNKTQIPPHTMGFFQMGMDSLMAVEFRNKLEATFSITLPTTLAFNYPNIEALSNYILEKINRRFKLEEKSHSNGQSAINKLEQLAQEIEAYPEEEIERLLIEKITTILEK</sequence>
<dbReference type="GO" id="GO:0006633">
    <property type="term" value="P:fatty acid biosynthetic process"/>
    <property type="evidence" value="ECO:0007669"/>
    <property type="project" value="InterPro"/>
</dbReference>
<dbReference type="FunFam" id="3.40.366.10:FF:000002">
    <property type="entry name" value="Probable polyketide synthase 2"/>
    <property type="match status" value="1"/>
</dbReference>